<keyword evidence="1" id="KW-0732">Signal</keyword>
<dbReference type="RefSeq" id="WP_197310431.1">
    <property type="nucleotide sequence ID" value="NZ_JADZLT010000042.1"/>
</dbReference>
<dbReference type="EMBL" id="JADZLT010000042">
    <property type="protein sequence ID" value="MBH0237337.1"/>
    <property type="molecule type" value="Genomic_DNA"/>
</dbReference>
<name>A0A931MXM0_9HYPH</name>
<protein>
    <recommendedName>
        <fullName evidence="4">Secreted protein</fullName>
    </recommendedName>
</protein>
<dbReference type="Proteomes" id="UP000631694">
    <property type="component" value="Unassembled WGS sequence"/>
</dbReference>
<gene>
    <name evidence="2" type="ORF">I5731_05835</name>
</gene>
<organism evidence="2 3">
    <name type="scientific">Methylobrevis albus</name>
    <dbReference type="NCBI Taxonomy" id="2793297"/>
    <lineage>
        <taxon>Bacteria</taxon>
        <taxon>Pseudomonadati</taxon>
        <taxon>Pseudomonadota</taxon>
        <taxon>Alphaproteobacteria</taxon>
        <taxon>Hyphomicrobiales</taxon>
        <taxon>Pleomorphomonadaceae</taxon>
        <taxon>Methylobrevis</taxon>
    </lineage>
</organism>
<sequence length="177" mass="19704">MRNASKGRGRVRSLAPATLLSAIVMTCSIAVVSDAMAAETCKRIRGPESVAGLASVLPPNLNVEAFCRSSGCYFMLNSENNVYSTYGQNISVCFRTKKLVRAYDNPRCNLVSRVVYVSIDSDRKPRGDKFDVIYSENPNDDAEECFEAEMPQMDPEDGRFISVGFYGHARLTIFRYD</sequence>
<evidence type="ECO:0008006" key="4">
    <source>
        <dbReference type="Google" id="ProtNLM"/>
    </source>
</evidence>
<comment type="caution">
    <text evidence="2">The sequence shown here is derived from an EMBL/GenBank/DDBJ whole genome shotgun (WGS) entry which is preliminary data.</text>
</comment>
<feature type="chain" id="PRO_5038104462" description="Secreted protein" evidence="1">
    <location>
        <begin position="38"/>
        <end position="177"/>
    </location>
</feature>
<feature type="signal peptide" evidence="1">
    <location>
        <begin position="1"/>
        <end position="37"/>
    </location>
</feature>
<evidence type="ECO:0000313" key="3">
    <source>
        <dbReference type="Proteomes" id="UP000631694"/>
    </source>
</evidence>
<keyword evidence="3" id="KW-1185">Reference proteome</keyword>
<accession>A0A931MXM0</accession>
<dbReference type="AlphaFoldDB" id="A0A931MXM0"/>
<evidence type="ECO:0000313" key="2">
    <source>
        <dbReference type="EMBL" id="MBH0237337.1"/>
    </source>
</evidence>
<evidence type="ECO:0000256" key="1">
    <source>
        <dbReference type="SAM" id="SignalP"/>
    </source>
</evidence>
<proteinExistence type="predicted"/>
<reference evidence="2" key="1">
    <citation type="submission" date="2020-12" db="EMBL/GenBank/DDBJ databases">
        <title>Methylobrevis albus sp. nov., isolated from fresh water lack sediment.</title>
        <authorList>
            <person name="Zou Q."/>
        </authorList>
    </citation>
    <scope>NUCLEOTIDE SEQUENCE</scope>
    <source>
        <strain evidence="2">L22</strain>
    </source>
</reference>